<dbReference type="GO" id="GO:0000225">
    <property type="term" value="F:N-acetylglucosaminylphosphatidylinositol deacetylase activity"/>
    <property type="evidence" value="ECO:0007669"/>
    <property type="project" value="UniProtKB-EC"/>
</dbReference>
<evidence type="ECO:0000313" key="3">
    <source>
        <dbReference type="EMBL" id="KDO24122.1"/>
    </source>
</evidence>
<dbReference type="UniPathway" id="UPA00196"/>
<sequence length="259" mass="28679">MDWVSAVLAALVSAAVALSYLSWKSHAFVQTIVAHRAHSSKATASRPDVLLVIAHPDDESMFFVPILLSLRPHVHWHLLCLSSGNYDGLGATRTKELAACWQELGMDRAALTVLEDARFQDGMQSIWTPADVATATLEYVAKHNIDTMVTFDDYGVSGHPNHISVHHGVKHALATSPLPLHAYALDSVRIWHKYLGPLDAIWTSPSSTAVVAVAPWVNYAAMAEHASQFVWFRRLFVVFSRYTFLNTFTPLHAPTKKTL</sequence>
<dbReference type="VEuPathDB" id="FungiDB:SPRG_10910"/>
<dbReference type="Proteomes" id="UP000030745">
    <property type="component" value="Unassembled WGS sequence"/>
</dbReference>
<reference evidence="3 4" key="1">
    <citation type="journal article" date="2013" name="PLoS Genet.">
        <title>Distinctive expansion of potential virulence genes in the genome of the oomycete fish pathogen Saprolegnia parasitica.</title>
        <authorList>
            <person name="Jiang R.H."/>
            <person name="de Bruijn I."/>
            <person name="Haas B.J."/>
            <person name="Belmonte R."/>
            <person name="Lobach L."/>
            <person name="Christie J."/>
            <person name="van den Ackerveken G."/>
            <person name="Bottin A."/>
            <person name="Bulone V."/>
            <person name="Diaz-Moreno S.M."/>
            <person name="Dumas B."/>
            <person name="Fan L."/>
            <person name="Gaulin E."/>
            <person name="Govers F."/>
            <person name="Grenville-Briggs L.J."/>
            <person name="Horner N.R."/>
            <person name="Levin J.Z."/>
            <person name="Mammella M."/>
            <person name="Meijer H.J."/>
            <person name="Morris P."/>
            <person name="Nusbaum C."/>
            <person name="Oome S."/>
            <person name="Phillips A.J."/>
            <person name="van Rooyen D."/>
            <person name="Rzeszutek E."/>
            <person name="Saraiva M."/>
            <person name="Secombes C.J."/>
            <person name="Seidl M.F."/>
            <person name="Snel B."/>
            <person name="Stassen J.H."/>
            <person name="Sykes S."/>
            <person name="Tripathy S."/>
            <person name="van den Berg H."/>
            <person name="Vega-Arreguin J.C."/>
            <person name="Wawra S."/>
            <person name="Young S.K."/>
            <person name="Zeng Q."/>
            <person name="Dieguez-Uribeondo J."/>
            <person name="Russ C."/>
            <person name="Tyler B.M."/>
            <person name="van West P."/>
        </authorList>
    </citation>
    <scope>NUCLEOTIDE SEQUENCE [LARGE SCALE GENOMIC DNA]</scope>
    <source>
        <strain evidence="3 4">CBS 223.65</strain>
    </source>
</reference>
<evidence type="ECO:0000256" key="2">
    <source>
        <dbReference type="ARBA" id="ARBA00012176"/>
    </source>
</evidence>
<organism evidence="3 4">
    <name type="scientific">Saprolegnia parasitica (strain CBS 223.65)</name>
    <dbReference type="NCBI Taxonomy" id="695850"/>
    <lineage>
        <taxon>Eukaryota</taxon>
        <taxon>Sar</taxon>
        <taxon>Stramenopiles</taxon>
        <taxon>Oomycota</taxon>
        <taxon>Saprolegniomycetes</taxon>
        <taxon>Saprolegniales</taxon>
        <taxon>Saprolegniaceae</taxon>
        <taxon>Saprolegnia</taxon>
    </lineage>
</organism>
<evidence type="ECO:0000313" key="4">
    <source>
        <dbReference type="Proteomes" id="UP000030745"/>
    </source>
</evidence>
<proteinExistence type="inferred from homology"/>
<gene>
    <name evidence="3" type="ORF">SPRG_10910</name>
</gene>
<dbReference type="GO" id="GO:0005783">
    <property type="term" value="C:endoplasmic reticulum"/>
    <property type="evidence" value="ECO:0007669"/>
    <property type="project" value="TreeGrafter"/>
</dbReference>
<accession>A0A067CBD9</accession>
<dbReference type="KEGG" id="spar:SPRG_10910"/>
<protein>
    <recommendedName>
        <fullName evidence="2">N-acetylglucosaminylphosphatidylinositol deacetylase</fullName>
        <ecNumber evidence="2">3.5.1.89</ecNumber>
    </recommendedName>
</protein>
<dbReference type="PANTHER" id="PTHR12993">
    <property type="entry name" value="N-ACETYLGLUCOSAMINYL-PHOSPHATIDYLINOSITOL DE-N-ACETYLASE-RELATED"/>
    <property type="match status" value="1"/>
</dbReference>
<dbReference type="STRING" id="695850.A0A067CBD9"/>
<comment type="similarity">
    <text evidence="1">Belongs to the PIGL family.</text>
</comment>
<dbReference type="Gene3D" id="3.40.50.10320">
    <property type="entry name" value="LmbE-like"/>
    <property type="match status" value="1"/>
</dbReference>
<evidence type="ECO:0000256" key="1">
    <source>
        <dbReference type="ARBA" id="ARBA00006066"/>
    </source>
</evidence>
<dbReference type="GO" id="GO:0006506">
    <property type="term" value="P:GPI anchor biosynthetic process"/>
    <property type="evidence" value="ECO:0007669"/>
    <property type="project" value="UniProtKB-UniPathway"/>
</dbReference>
<dbReference type="AlphaFoldDB" id="A0A067CBD9"/>
<dbReference type="Pfam" id="PF02585">
    <property type="entry name" value="PIG-L"/>
    <property type="match status" value="1"/>
</dbReference>
<dbReference type="OrthoDB" id="440160at2759"/>
<name>A0A067CBD9_SAPPC</name>
<dbReference type="GO" id="GO:0016020">
    <property type="term" value="C:membrane"/>
    <property type="evidence" value="ECO:0007669"/>
    <property type="project" value="GOC"/>
</dbReference>
<dbReference type="InterPro" id="IPR024078">
    <property type="entry name" value="LmbE-like_dom_sf"/>
</dbReference>
<dbReference type="GeneID" id="24132995"/>
<dbReference type="EC" id="3.5.1.89" evidence="2"/>
<keyword evidence="4" id="KW-1185">Reference proteome</keyword>
<dbReference type="RefSeq" id="XP_012205257.1">
    <property type="nucleotide sequence ID" value="XM_012349867.1"/>
</dbReference>
<dbReference type="EMBL" id="KK583246">
    <property type="protein sequence ID" value="KDO24122.1"/>
    <property type="molecule type" value="Genomic_DNA"/>
</dbReference>
<dbReference type="SUPFAM" id="SSF102588">
    <property type="entry name" value="LmbE-like"/>
    <property type="match status" value="1"/>
</dbReference>
<dbReference type="OMA" id="YVLESVN"/>
<dbReference type="PANTHER" id="PTHR12993:SF11">
    <property type="entry name" value="N-ACETYLGLUCOSAMINYL-PHOSPHATIDYLINOSITOL DE-N-ACETYLASE"/>
    <property type="match status" value="1"/>
</dbReference>
<dbReference type="InterPro" id="IPR003737">
    <property type="entry name" value="GlcNAc_PI_deacetylase-related"/>
</dbReference>